<reference evidence="9 10" key="1">
    <citation type="journal article" date="2018" name="Gigascience">
        <title>Genomes of trombidid mites reveal novel predicted allergens and laterally-transferred genes associated with secondary metabolism.</title>
        <authorList>
            <person name="Dong X."/>
            <person name="Chaisiri K."/>
            <person name="Xia D."/>
            <person name="Armstrong S.D."/>
            <person name="Fang Y."/>
            <person name="Donnelly M.J."/>
            <person name="Kadowaki T."/>
            <person name="McGarry J.W."/>
            <person name="Darby A.C."/>
            <person name="Makepeace B.L."/>
        </authorList>
    </citation>
    <scope>NUCLEOTIDE SEQUENCE [LARGE SCALE GENOMIC DNA]</scope>
    <source>
        <strain evidence="9">UoL-WK</strain>
    </source>
</reference>
<dbReference type="Gene3D" id="3.40.50.150">
    <property type="entry name" value="Vaccinia Virus protein VP39"/>
    <property type="match status" value="1"/>
</dbReference>
<dbReference type="InterPro" id="IPR029063">
    <property type="entry name" value="SAM-dependent_MTases_sf"/>
</dbReference>
<dbReference type="OrthoDB" id="1606438at2759"/>
<keyword evidence="2" id="KW-0808">Transferase</keyword>
<evidence type="ECO:0000256" key="5">
    <source>
        <dbReference type="ARBA" id="ARBA00039116"/>
    </source>
</evidence>
<comment type="function">
    <text evidence="4">Catalyzes the transfer of a methyl group onto N-acetylserotonin, producing melatonin (N-acetyl-5-methoxytryptamine).</text>
</comment>
<dbReference type="PROSITE" id="PS51683">
    <property type="entry name" value="SAM_OMT_II"/>
    <property type="match status" value="1"/>
</dbReference>
<evidence type="ECO:0000256" key="2">
    <source>
        <dbReference type="ARBA" id="ARBA00022679"/>
    </source>
</evidence>
<dbReference type="PANTHER" id="PTHR43712:SF2">
    <property type="entry name" value="O-METHYLTRANSFERASE CICE"/>
    <property type="match status" value="1"/>
</dbReference>
<dbReference type="GO" id="GO:0032259">
    <property type="term" value="P:methylation"/>
    <property type="evidence" value="ECO:0007669"/>
    <property type="project" value="UniProtKB-KW"/>
</dbReference>
<evidence type="ECO:0000313" key="9">
    <source>
        <dbReference type="EMBL" id="RWS07828.1"/>
    </source>
</evidence>
<protein>
    <recommendedName>
        <fullName evidence="6">Acetylserotonin O-methyltransferase</fullName>
        <ecNumber evidence="5">2.1.1.4</ecNumber>
    </recommendedName>
    <alternativeName>
        <fullName evidence="7">Hydroxyindole O-methyltransferase</fullName>
    </alternativeName>
</protein>
<dbReference type="STRING" id="1965070.A0A443QXU2"/>
<dbReference type="InterPro" id="IPR001077">
    <property type="entry name" value="COMT_C"/>
</dbReference>
<evidence type="ECO:0000256" key="3">
    <source>
        <dbReference type="ARBA" id="ARBA00022691"/>
    </source>
</evidence>
<evidence type="ECO:0000256" key="1">
    <source>
        <dbReference type="ARBA" id="ARBA00022603"/>
    </source>
</evidence>
<dbReference type="GO" id="GO:0017096">
    <property type="term" value="F:acetylserotonin O-methyltransferase activity"/>
    <property type="evidence" value="ECO:0007669"/>
    <property type="project" value="UniProtKB-EC"/>
</dbReference>
<proteinExistence type="predicted"/>
<dbReference type="EC" id="2.1.1.4" evidence="5"/>
<dbReference type="Pfam" id="PF00891">
    <property type="entry name" value="Methyltransf_2"/>
    <property type="match status" value="1"/>
</dbReference>
<evidence type="ECO:0000259" key="8">
    <source>
        <dbReference type="Pfam" id="PF00891"/>
    </source>
</evidence>
<dbReference type="AlphaFoldDB" id="A0A443QXU2"/>
<accession>A0A443QXU2</accession>
<feature type="domain" description="O-methyltransferase C-terminal" evidence="8">
    <location>
        <begin position="9"/>
        <end position="163"/>
    </location>
</feature>
<dbReference type="InterPro" id="IPR016461">
    <property type="entry name" value="COMT-like"/>
</dbReference>
<sequence>MLRSFSNNSSIVSTYDFARFKHIVDIGGGDGSFLVEILKCVPNARGTLFDAAPVVERAEAVIAKNNICDRCKTVSGDFFDHIPIEADCFVLKNVLHDWSDEKCLRILNNVKARMKLENKLVIIDSICEDEYSQIFDFGMWFTFGGKQRNLNEFKNLLSKAGFEITHVLTSPELPHAIIEATLGD</sequence>
<dbReference type="Proteomes" id="UP000285301">
    <property type="component" value="Unassembled WGS sequence"/>
</dbReference>
<name>A0A443QXU2_9ACAR</name>
<gene>
    <name evidence="9" type="ORF">B4U79_16106</name>
</gene>
<keyword evidence="10" id="KW-1185">Reference proteome</keyword>
<evidence type="ECO:0000313" key="10">
    <source>
        <dbReference type="Proteomes" id="UP000285301"/>
    </source>
</evidence>
<evidence type="ECO:0000256" key="6">
    <source>
        <dbReference type="ARBA" id="ARBA00040730"/>
    </source>
</evidence>
<dbReference type="SUPFAM" id="SSF53335">
    <property type="entry name" value="S-adenosyl-L-methionine-dependent methyltransferases"/>
    <property type="match status" value="1"/>
</dbReference>
<evidence type="ECO:0000256" key="4">
    <source>
        <dbReference type="ARBA" id="ARBA00037645"/>
    </source>
</evidence>
<evidence type="ECO:0000256" key="7">
    <source>
        <dbReference type="ARBA" id="ARBA00043054"/>
    </source>
</evidence>
<keyword evidence="3" id="KW-0949">S-adenosyl-L-methionine</keyword>
<organism evidence="9 10">
    <name type="scientific">Dinothrombium tinctorium</name>
    <dbReference type="NCBI Taxonomy" id="1965070"/>
    <lineage>
        <taxon>Eukaryota</taxon>
        <taxon>Metazoa</taxon>
        <taxon>Ecdysozoa</taxon>
        <taxon>Arthropoda</taxon>
        <taxon>Chelicerata</taxon>
        <taxon>Arachnida</taxon>
        <taxon>Acari</taxon>
        <taxon>Acariformes</taxon>
        <taxon>Trombidiformes</taxon>
        <taxon>Prostigmata</taxon>
        <taxon>Anystina</taxon>
        <taxon>Parasitengona</taxon>
        <taxon>Trombidioidea</taxon>
        <taxon>Trombidiidae</taxon>
        <taxon>Dinothrombium</taxon>
    </lineage>
</organism>
<dbReference type="EMBL" id="NCKU01003283">
    <property type="protein sequence ID" value="RWS07828.1"/>
    <property type="molecule type" value="Genomic_DNA"/>
</dbReference>
<keyword evidence="1" id="KW-0489">Methyltransferase</keyword>
<comment type="caution">
    <text evidence="9">The sequence shown here is derived from an EMBL/GenBank/DDBJ whole genome shotgun (WGS) entry which is preliminary data.</text>
</comment>
<dbReference type="PANTHER" id="PTHR43712">
    <property type="entry name" value="PUTATIVE (AFU_ORTHOLOGUE AFUA_4G14580)-RELATED"/>
    <property type="match status" value="1"/>
</dbReference>